<evidence type="ECO:0000256" key="6">
    <source>
        <dbReference type="ARBA" id="ARBA00022989"/>
    </source>
</evidence>
<dbReference type="EMBL" id="GEGO01006659">
    <property type="protein sequence ID" value="JAR88745.1"/>
    <property type="molecule type" value="Transcribed_RNA"/>
</dbReference>
<dbReference type="FunFam" id="3.90.550.10:FF:000016">
    <property type="entry name" value="LARGE xylosyl- and glucuronyltransferase 2"/>
    <property type="match status" value="1"/>
</dbReference>
<keyword evidence="8" id="KW-0472">Membrane</keyword>
<evidence type="ECO:0000256" key="11">
    <source>
        <dbReference type="SAM" id="SignalP"/>
    </source>
</evidence>
<dbReference type="PANTHER" id="PTHR12270">
    <property type="entry name" value="GLYCOSYLTRANSFERASE-RELATED"/>
    <property type="match status" value="1"/>
</dbReference>
<dbReference type="AlphaFoldDB" id="A0A147BEK3"/>
<evidence type="ECO:0000256" key="8">
    <source>
        <dbReference type="ARBA" id="ARBA00023136"/>
    </source>
</evidence>
<dbReference type="PANTHER" id="PTHR12270:SF25">
    <property type="entry name" value="GLYCOSYLTRANSFERASE-LIKE PROTEIN LARGE"/>
    <property type="match status" value="1"/>
</dbReference>
<keyword evidence="5" id="KW-0735">Signal-anchor</keyword>
<evidence type="ECO:0000256" key="2">
    <source>
        <dbReference type="ARBA" id="ARBA00022676"/>
    </source>
</evidence>
<organism evidence="12">
    <name type="scientific">Ixodes ricinus</name>
    <name type="common">Common tick</name>
    <name type="synonym">Acarus ricinus</name>
    <dbReference type="NCBI Taxonomy" id="34613"/>
    <lineage>
        <taxon>Eukaryota</taxon>
        <taxon>Metazoa</taxon>
        <taxon>Ecdysozoa</taxon>
        <taxon>Arthropoda</taxon>
        <taxon>Chelicerata</taxon>
        <taxon>Arachnida</taxon>
        <taxon>Acari</taxon>
        <taxon>Parasitiformes</taxon>
        <taxon>Ixodida</taxon>
        <taxon>Ixodoidea</taxon>
        <taxon>Ixodidae</taxon>
        <taxon>Ixodinae</taxon>
        <taxon>Ixodes</taxon>
    </lineage>
</organism>
<feature type="signal peptide" evidence="11">
    <location>
        <begin position="1"/>
        <end position="21"/>
    </location>
</feature>
<dbReference type="InterPro" id="IPR051292">
    <property type="entry name" value="Xyl/GlcA_transferase"/>
</dbReference>
<keyword evidence="3 12" id="KW-0808">Transferase</keyword>
<protein>
    <submittedName>
        <fullName evidence="12">Putative glycosyltransferase-like 1b</fullName>
    </submittedName>
</protein>
<reference evidence="12" key="1">
    <citation type="journal article" date="2018" name="PLoS Negl. Trop. Dis.">
        <title>Sialome diversity of ticks revealed by RNAseq of single tick salivary glands.</title>
        <authorList>
            <person name="Perner J."/>
            <person name="Kropackova S."/>
            <person name="Kopacek P."/>
            <person name="Ribeiro J.M."/>
        </authorList>
    </citation>
    <scope>NUCLEOTIDE SEQUENCE</scope>
    <source>
        <strain evidence="12">Siblings of single egg batch collected in Ceske Budejovice</strain>
        <tissue evidence="12">Salivary glands</tissue>
    </source>
</reference>
<dbReference type="SUPFAM" id="SSF53448">
    <property type="entry name" value="Nucleotide-diphospho-sugar transferases"/>
    <property type="match status" value="1"/>
</dbReference>
<keyword evidence="11" id="KW-0732">Signal</keyword>
<dbReference type="GO" id="GO:0015020">
    <property type="term" value="F:glucuronosyltransferase activity"/>
    <property type="evidence" value="ECO:0007669"/>
    <property type="project" value="TreeGrafter"/>
</dbReference>
<keyword evidence="10" id="KW-0175">Coiled coil</keyword>
<dbReference type="Pfam" id="PF01501">
    <property type="entry name" value="Glyco_transf_8"/>
    <property type="match status" value="1"/>
</dbReference>
<dbReference type="Gene3D" id="3.90.550.10">
    <property type="entry name" value="Spore Coat Polysaccharide Biosynthesis Protein SpsA, Chain A"/>
    <property type="match status" value="1"/>
</dbReference>
<accession>A0A147BEK3</accession>
<evidence type="ECO:0000256" key="5">
    <source>
        <dbReference type="ARBA" id="ARBA00022968"/>
    </source>
</evidence>
<dbReference type="GO" id="GO:0035269">
    <property type="term" value="P:protein O-linked glycosylation via mannose"/>
    <property type="evidence" value="ECO:0007669"/>
    <property type="project" value="TreeGrafter"/>
</dbReference>
<keyword evidence="2" id="KW-0328">Glycosyltransferase</keyword>
<evidence type="ECO:0000256" key="9">
    <source>
        <dbReference type="ARBA" id="ARBA00023180"/>
    </source>
</evidence>
<evidence type="ECO:0000313" key="12">
    <source>
        <dbReference type="EMBL" id="JAR88745.1"/>
    </source>
</evidence>
<evidence type="ECO:0000256" key="1">
    <source>
        <dbReference type="ARBA" id="ARBA00004323"/>
    </source>
</evidence>
<feature type="chain" id="PRO_5007542140" evidence="11">
    <location>
        <begin position="22"/>
        <end position="738"/>
    </location>
</feature>
<feature type="coiled-coil region" evidence="10">
    <location>
        <begin position="44"/>
        <end position="71"/>
    </location>
</feature>
<evidence type="ECO:0000256" key="3">
    <source>
        <dbReference type="ARBA" id="ARBA00022679"/>
    </source>
</evidence>
<evidence type="ECO:0000256" key="10">
    <source>
        <dbReference type="SAM" id="Coils"/>
    </source>
</evidence>
<name>A0A147BEK3_IXORI</name>
<comment type="subcellular location">
    <subcellularLocation>
        <location evidence="1">Golgi apparatus membrane</location>
        <topology evidence="1">Single-pass type II membrane protein</topology>
    </subcellularLocation>
</comment>
<dbReference type="CDD" id="cd06431">
    <property type="entry name" value="GT8_LARGE_C"/>
    <property type="match status" value="1"/>
</dbReference>
<keyword evidence="7" id="KW-0333">Golgi apparatus</keyword>
<evidence type="ECO:0000256" key="4">
    <source>
        <dbReference type="ARBA" id="ARBA00022692"/>
    </source>
</evidence>
<keyword evidence="4" id="KW-0812">Transmembrane</keyword>
<proteinExistence type="predicted"/>
<dbReference type="GO" id="GO:0042285">
    <property type="term" value="F:xylosyltransferase activity"/>
    <property type="evidence" value="ECO:0007669"/>
    <property type="project" value="UniProtKB-ARBA"/>
</dbReference>
<dbReference type="Pfam" id="PF13896">
    <property type="entry name" value="Glyco_transf_49"/>
    <property type="match status" value="1"/>
</dbReference>
<keyword evidence="9" id="KW-0325">Glycoprotein</keyword>
<evidence type="ECO:0000256" key="7">
    <source>
        <dbReference type="ARBA" id="ARBA00023034"/>
    </source>
</evidence>
<keyword evidence="6" id="KW-1133">Transmembrane helix</keyword>
<dbReference type="InterPro" id="IPR002495">
    <property type="entry name" value="Glyco_trans_8"/>
</dbReference>
<dbReference type="InterPro" id="IPR029044">
    <property type="entry name" value="Nucleotide-diphossugar_trans"/>
</dbReference>
<sequence>MRRHRQLVLLSLALAVLSVPALLLLYLDSKDQGEDSVLGLTKREAVLAERLREVEQQNQLLRKQLSLSQQHQLTHVQQTRRNASEPAQSNPCPVAAPGVRAGPGGADALPEVPKCEVLQVAIVCAGYNASRSVVTLVKSVLFYRKNPLHFHFVSDAVAHLVLQTLFRTWNVPAVEVSFYLADNLQGEVSWIPNKHYSGVYGLMKLVLPRALPDDLDKVIVLDTDITFASDIAELWRIFHRFTAKQAIGLVENQSDWYLGKLWKNHRPWPALGRGFNTGVILLQLQKLRERNWMQMWRLIAEKELISMWFTSLADQDIFNAMLKQHTDLLYRLPCQWNVQLGDNTLSELCYSEVQELKIIHWNSPKKLKVKNKHVEFFRNLYLTFLEYDGNLLRRELIGCNGSASSSAGAHASHLQDALNLLDEDDPCYDFRRARVAQHRTHLYYIEYDYEPSPEGNDVTLVAQLSMDRLQMVEALCKHWEGPISLALYMSDSEVQQFLSYTLSSEILQSRKNVGYHIVYKDGTFYPVNLLRNVALQQVNTPFVFLTDIDFLPMHGLYEYLKRSVFALGLESARKALIVPAFETQRYRLSFPKSKAELLSMLDMGTLFTFRYHVWQKGHAPTNFAKWRTATTPYRVAWEANFEPYVVVKRDVPEYDRRFVGFGWNKVSHIMELHAQGYEFVVLPNGFMVHMPHAPSLDIARFRSSSQYRKCLSLLKGEFARDLSLRYGRTFPASGDRRR</sequence>
<dbReference type="FunFam" id="3.90.550.10:FF:000229">
    <property type="entry name" value="Glycosyltransferase-like protein LARGE"/>
    <property type="match status" value="1"/>
</dbReference>
<dbReference type="GO" id="GO:0000139">
    <property type="term" value="C:Golgi membrane"/>
    <property type="evidence" value="ECO:0007669"/>
    <property type="project" value="UniProtKB-SubCell"/>
</dbReference>